<feature type="compositionally biased region" description="Basic and acidic residues" evidence="13">
    <location>
        <begin position="513"/>
        <end position="523"/>
    </location>
</feature>
<evidence type="ECO:0000256" key="9">
    <source>
        <dbReference type="ARBA" id="ARBA00023187"/>
    </source>
</evidence>
<feature type="region of interest" description="Disordered" evidence="13">
    <location>
        <begin position="467"/>
        <end position="535"/>
    </location>
</feature>
<evidence type="ECO:0008006" key="19">
    <source>
        <dbReference type="Google" id="ProtNLM"/>
    </source>
</evidence>
<feature type="compositionally biased region" description="Basic and acidic residues" evidence="13">
    <location>
        <begin position="477"/>
        <end position="489"/>
    </location>
</feature>
<dbReference type="GO" id="GO:0071006">
    <property type="term" value="C:U2-type catalytic step 1 spliceosome"/>
    <property type="evidence" value="ECO:0007669"/>
    <property type="project" value="TreeGrafter"/>
</dbReference>
<dbReference type="InterPro" id="IPR000571">
    <property type="entry name" value="Znf_CCCH"/>
</dbReference>
<keyword evidence="3" id="KW-0507">mRNA processing</keyword>
<feature type="domain" description="C3H1-type" evidence="16">
    <location>
        <begin position="195"/>
        <end position="222"/>
    </location>
</feature>
<feature type="domain" description="WW" evidence="14">
    <location>
        <begin position="50"/>
        <end position="78"/>
    </location>
</feature>
<name>A0A913X2C7_EXADI</name>
<evidence type="ECO:0000313" key="18">
    <source>
        <dbReference type="Proteomes" id="UP000887567"/>
    </source>
</evidence>
<dbReference type="PANTHER" id="PTHR14089">
    <property type="entry name" value="PRE-MRNA-SPLICING FACTOR RBM22"/>
    <property type="match status" value="1"/>
</dbReference>
<evidence type="ECO:0000259" key="14">
    <source>
        <dbReference type="PROSITE" id="PS50020"/>
    </source>
</evidence>
<feature type="region of interest" description="Disordered" evidence="13">
    <location>
        <begin position="363"/>
        <end position="386"/>
    </location>
</feature>
<accession>A0A913X2C7</accession>
<dbReference type="Pfam" id="PF16131">
    <property type="entry name" value="Torus"/>
    <property type="match status" value="1"/>
</dbReference>
<evidence type="ECO:0000256" key="3">
    <source>
        <dbReference type="ARBA" id="ARBA00022664"/>
    </source>
</evidence>
<keyword evidence="8 11" id="KW-0694">RNA-binding</keyword>
<dbReference type="InterPro" id="IPR012677">
    <property type="entry name" value="Nucleotide-bd_a/b_plait_sf"/>
</dbReference>
<dbReference type="GO" id="GO:0000974">
    <property type="term" value="C:Prp19 complex"/>
    <property type="evidence" value="ECO:0007669"/>
    <property type="project" value="TreeGrafter"/>
</dbReference>
<evidence type="ECO:0000256" key="5">
    <source>
        <dbReference type="ARBA" id="ARBA00022728"/>
    </source>
</evidence>
<reference evidence="17" key="1">
    <citation type="submission" date="2022-11" db="UniProtKB">
        <authorList>
            <consortium name="EnsemblMetazoa"/>
        </authorList>
    </citation>
    <scope>IDENTIFICATION</scope>
</reference>
<comment type="similarity">
    <text evidence="2">Belongs to the RRM CWC2 family.</text>
</comment>
<dbReference type="CDD" id="cd12360">
    <property type="entry name" value="RRM_cwf2"/>
    <property type="match status" value="1"/>
</dbReference>
<evidence type="ECO:0000256" key="2">
    <source>
        <dbReference type="ARBA" id="ARBA00008024"/>
    </source>
</evidence>
<dbReference type="EnsemblMetazoa" id="XM_021042174.2">
    <property type="protein sequence ID" value="XP_020897833.1"/>
    <property type="gene ID" value="LOC110236635"/>
</dbReference>
<dbReference type="InterPro" id="IPR039171">
    <property type="entry name" value="Cwc2/Slt11"/>
</dbReference>
<dbReference type="SUPFAM" id="SSF54928">
    <property type="entry name" value="RNA-binding domain, RBD"/>
    <property type="match status" value="1"/>
</dbReference>
<dbReference type="SMART" id="SM00360">
    <property type="entry name" value="RRM"/>
    <property type="match status" value="1"/>
</dbReference>
<evidence type="ECO:0000256" key="12">
    <source>
        <dbReference type="PROSITE-ProRule" id="PRU00723"/>
    </source>
</evidence>
<keyword evidence="10" id="KW-0539">Nucleus</keyword>
<dbReference type="OMA" id="IHRKSIC"/>
<sequence>MAATKRSLEEENTQAKKPCSDSSSIENTQPSDANEYYSSYYQVCEHRGNWMSLYDTTSGFFYYQNTKNLQTQWEKPANWDNLPPVFNPWIKMKSSVNNQTVKPPEPKEEPEFKSLTNKEFEEKLDKLMKRPARRQVDPGEKSRQHWIPEGSTEYNIWYDKWVGENWHPDDGPAETRCCLEDDAGFTTANIMDPKSSRHLFCLYFAKGCCHLGKECNFLHSIPTDKDEKRIGLTVDCFGRERHLNHKENLGGVGSFEKDCTTLYVGGLGSRKAVEKELWEEFGEWGEIEDIRVIAKKNIAFVRFKNRLNAEFAKIAMGDQRLGCRDVLNVRWANDDPNPRAYKKDLENAKEKLVEAAHEKGIIQELESRPQPIESGDGVTAPYPNTNSQYSNHEYWSWYYKNLGYDSHNNYQQQQQQQQLYQQAQQAYSQQQQSLYAQQQQQQQSLYAQQQQQQQRLYEEQQEAYQKQHQSIEEANEDCSRLDRIFKQMESKSNSNAASSSVNTIQDKTQPETQNEHSVSDAKTSDNTSSKDPYRN</sequence>
<protein>
    <recommendedName>
        <fullName evidence="19">Pre-mRNA-splicing factor RBM22</fullName>
    </recommendedName>
</protein>
<dbReference type="KEGG" id="epa:110236635"/>
<feature type="domain" description="RRM" evidence="15">
    <location>
        <begin position="260"/>
        <end position="334"/>
    </location>
</feature>
<keyword evidence="5" id="KW-0747">Spliceosome</keyword>
<dbReference type="InterPro" id="IPR034181">
    <property type="entry name" value="Cwc2_RRM"/>
</dbReference>
<evidence type="ECO:0000256" key="13">
    <source>
        <dbReference type="SAM" id="MobiDB-lite"/>
    </source>
</evidence>
<dbReference type="PROSITE" id="PS50020">
    <property type="entry name" value="WW_DOMAIN_2"/>
    <property type="match status" value="1"/>
</dbReference>
<dbReference type="GO" id="GO:0071007">
    <property type="term" value="C:U2-type catalytic step 2 spliceosome"/>
    <property type="evidence" value="ECO:0007669"/>
    <property type="project" value="TreeGrafter"/>
</dbReference>
<dbReference type="OrthoDB" id="10251848at2759"/>
<feature type="compositionally biased region" description="Polar residues" evidence="13">
    <location>
        <begin position="501"/>
        <end position="512"/>
    </location>
</feature>
<feature type="region of interest" description="Disordered" evidence="13">
    <location>
        <begin position="1"/>
        <end position="31"/>
    </location>
</feature>
<organism evidence="17 18">
    <name type="scientific">Exaiptasia diaphana</name>
    <name type="common">Tropical sea anemone</name>
    <name type="synonym">Aiptasia pulchella</name>
    <dbReference type="NCBI Taxonomy" id="2652724"/>
    <lineage>
        <taxon>Eukaryota</taxon>
        <taxon>Metazoa</taxon>
        <taxon>Cnidaria</taxon>
        <taxon>Anthozoa</taxon>
        <taxon>Hexacorallia</taxon>
        <taxon>Actiniaria</taxon>
        <taxon>Aiptasiidae</taxon>
        <taxon>Exaiptasia</taxon>
    </lineage>
</organism>
<dbReference type="Pfam" id="PF00076">
    <property type="entry name" value="RRM_1"/>
    <property type="match status" value="1"/>
</dbReference>
<dbReference type="GO" id="GO:0006397">
    <property type="term" value="P:mRNA processing"/>
    <property type="evidence" value="ECO:0007669"/>
    <property type="project" value="UniProtKB-KW"/>
</dbReference>
<dbReference type="InterPro" id="IPR032297">
    <property type="entry name" value="Torus"/>
</dbReference>
<feature type="compositionally biased region" description="Low complexity" evidence="13">
    <location>
        <begin position="490"/>
        <end position="500"/>
    </location>
</feature>
<dbReference type="RefSeq" id="XP_020897833.1">
    <property type="nucleotide sequence ID" value="XM_021042174.2"/>
</dbReference>
<keyword evidence="7 12" id="KW-0862">Zinc</keyword>
<evidence type="ECO:0000256" key="8">
    <source>
        <dbReference type="ARBA" id="ARBA00022884"/>
    </source>
</evidence>
<feature type="compositionally biased region" description="Polar residues" evidence="13">
    <location>
        <begin position="20"/>
        <end position="31"/>
    </location>
</feature>
<keyword evidence="4 12" id="KW-0479">Metal-binding</keyword>
<evidence type="ECO:0000256" key="4">
    <source>
        <dbReference type="ARBA" id="ARBA00022723"/>
    </source>
</evidence>
<dbReference type="PANTHER" id="PTHR14089:SF2">
    <property type="entry name" value="PRE-MRNA-SPLICING FACTOR CWC2"/>
    <property type="match status" value="1"/>
</dbReference>
<evidence type="ECO:0000256" key="11">
    <source>
        <dbReference type="PROSITE-ProRule" id="PRU00176"/>
    </source>
</evidence>
<dbReference type="AlphaFoldDB" id="A0A913X2C7"/>
<feature type="compositionally biased region" description="Polar residues" evidence="13">
    <location>
        <begin position="524"/>
        <end position="535"/>
    </location>
</feature>
<dbReference type="InterPro" id="IPR035979">
    <property type="entry name" value="RBD_domain_sf"/>
</dbReference>
<evidence type="ECO:0000313" key="17">
    <source>
        <dbReference type="EnsemblMetazoa" id="XP_020897833.1"/>
    </source>
</evidence>
<dbReference type="InterPro" id="IPR000504">
    <property type="entry name" value="RRM_dom"/>
</dbReference>
<evidence type="ECO:0000256" key="1">
    <source>
        <dbReference type="ARBA" id="ARBA00004123"/>
    </source>
</evidence>
<proteinExistence type="inferred from homology"/>
<evidence type="ECO:0000256" key="10">
    <source>
        <dbReference type="ARBA" id="ARBA00023242"/>
    </source>
</evidence>
<dbReference type="GO" id="GO:0017070">
    <property type="term" value="F:U6 snRNA binding"/>
    <property type="evidence" value="ECO:0007669"/>
    <property type="project" value="TreeGrafter"/>
</dbReference>
<dbReference type="GO" id="GO:0008380">
    <property type="term" value="P:RNA splicing"/>
    <property type="evidence" value="ECO:0007669"/>
    <property type="project" value="UniProtKB-KW"/>
</dbReference>
<dbReference type="FunFam" id="3.30.70.330:FF:000718">
    <property type="entry name" value="Pre-mRNA-splicing factor CWC2"/>
    <property type="match status" value="1"/>
</dbReference>
<keyword evidence="6 12" id="KW-0863">Zinc-finger</keyword>
<dbReference type="PROSITE" id="PS50102">
    <property type="entry name" value="RRM"/>
    <property type="match status" value="1"/>
</dbReference>
<comment type="subcellular location">
    <subcellularLocation>
        <location evidence="1">Nucleus</location>
    </subcellularLocation>
</comment>
<dbReference type="GO" id="GO:0036002">
    <property type="term" value="F:pre-mRNA binding"/>
    <property type="evidence" value="ECO:0007669"/>
    <property type="project" value="TreeGrafter"/>
</dbReference>
<keyword evidence="9" id="KW-0508">mRNA splicing</keyword>
<dbReference type="Proteomes" id="UP000887567">
    <property type="component" value="Unplaced"/>
</dbReference>
<dbReference type="GeneID" id="110236635"/>
<dbReference type="PROSITE" id="PS01159">
    <property type="entry name" value="WW_DOMAIN_1"/>
    <property type="match status" value="1"/>
</dbReference>
<dbReference type="InterPro" id="IPR001202">
    <property type="entry name" value="WW_dom"/>
</dbReference>
<dbReference type="GO" id="GO:0008270">
    <property type="term" value="F:zinc ion binding"/>
    <property type="evidence" value="ECO:0007669"/>
    <property type="project" value="UniProtKB-KW"/>
</dbReference>
<evidence type="ECO:0000256" key="7">
    <source>
        <dbReference type="ARBA" id="ARBA00022833"/>
    </source>
</evidence>
<evidence type="ECO:0000256" key="6">
    <source>
        <dbReference type="ARBA" id="ARBA00022771"/>
    </source>
</evidence>
<dbReference type="PROSITE" id="PS50103">
    <property type="entry name" value="ZF_C3H1"/>
    <property type="match status" value="1"/>
</dbReference>
<keyword evidence="18" id="KW-1185">Reference proteome</keyword>
<feature type="zinc finger region" description="C3H1-type" evidence="12">
    <location>
        <begin position="195"/>
        <end position="222"/>
    </location>
</feature>
<evidence type="ECO:0000259" key="16">
    <source>
        <dbReference type="PROSITE" id="PS50103"/>
    </source>
</evidence>
<evidence type="ECO:0000259" key="15">
    <source>
        <dbReference type="PROSITE" id="PS50102"/>
    </source>
</evidence>
<dbReference type="Gene3D" id="3.30.70.330">
    <property type="match status" value="1"/>
</dbReference>